<dbReference type="EMBL" id="JAVMBO010000014">
    <property type="protein sequence ID" value="MDS1310538.1"/>
    <property type="molecule type" value="Genomic_DNA"/>
</dbReference>
<evidence type="ECO:0000313" key="3">
    <source>
        <dbReference type="EMBL" id="MDS1310538.1"/>
    </source>
</evidence>
<dbReference type="RefSeq" id="WP_200369561.1">
    <property type="nucleotide sequence ID" value="NZ_JAVMBO010000014.1"/>
</dbReference>
<dbReference type="InterPro" id="IPR029063">
    <property type="entry name" value="SAM-dependent_MTases_sf"/>
</dbReference>
<dbReference type="GO" id="GO:0008168">
    <property type="term" value="F:methyltransferase activity"/>
    <property type="evidence" value="ECO:0007669"/>
    <property type="project" value="UniProtKB-KW"/>
</dbReference>
<accession>A0ABU2HHI7</accession>
<dbReference type="SUPFAM" id="SSF53335">
    <property type="entry name" value="S-adenosyl-L-methionine-dependent methyltransferases"/>
    <property type="match status" value="1"/>
</dbReference>
<proteinExistence type="predicted"/>
<dbReference type="InterPro" id="IPR050508">
    <property type="entry name" value="Methyltransf_Superfamily"/>
</dbReference>
<dbReference type="PANTHER" id="PTHR42912:SF45">
    <property type="entry name" value="23S RRNA (GUANINE(745)-N(1))-METHYLTRANSFERASE"/>
    <property type="match status" value="1"/>
</dbReference>
<dbReference type="PANTHER" id="PTHR42912">
    <property type="entry name" value="METHYLTRANSFERASE"/>
    <property type="match status" value="1"/>
</dbReference>
<dbReference type="PIRSF" id="PIRSF018249">
    <property type="entry name" value="MyrA_prd"/>
    <property type="match status" value="1"/>
</dbReference>
<dbReference type="InterPro" id="IPR016718">
    <property type="entry name" value="rRNA_m1G-MeTrfase_A_prd"/>
</dbReference>
<evidence type="ECO:0000259" key="2">
    <source>
        <dbReference type="Pfam" id="PF21302"/>
    </source>
</evidence>
<comment type="caution">
    <text evidence="3">The sequence shown here is derived from an EMBL/GenBank/DDBJ whole genome shotgun (WGS) entry which is preliminary data.</text>
</comment>
<feature type="domain" description="23S rRNA (guanine(745)-N(1))-methyltransferase N-terminal" evidence="2">
    <location>
        <begin position="10"/>
        <end position="52"/>
    </location>
</feature>
<protein>
    <submittedName>
        <fullName evidence="3">Methyltransferase domain-containing protein</fullName>
    </submittedName>
</protein>
<dbReference type="CDD" id="cd02440">
    <property type="entry name" value="AdoMet_MTases"/>
    <property type="match status" value="1"/>
</dbReference>
<dbReference type="Pfam" id="PF21302">
    <property type="entry name" value="Zn_ribbon_RlmA"/>
    <property type="match status" value="1"/>
</dbReference>
<dbReference type="Pfam" id="PF13649">
    <property type="entry name" value="Methyltransf_25"/>
    <property type="match status" value="1"/>
</dbReference>
<name>A0ABU2HHI7_9GAMM</name>
<dbReference type="InterPro" id="IPR048647">
    <property type="entry name" value="RlmA_N"/>
</dbReference>
<dbReference type="GO" id="GO:0032259">
    <property type="term" value="P:methylation"/>
    <property type="evidence" value="ECO:0007669"/>
    <property type="project" value="UniProtKB-KW"/>
</dbReference>
<organism evidence="3 4">
    <name type="scientific">Marinobacter xiaoshiensis</name>
    <dbReference type="NCBI Taxonomy" id="3073652"/>
    <lineage>
        <taxon>Bacteria</taxon>
        <taxon>Pseudomonadati</taxon>
        <taxon>Pseudomonadota</taxon>
        <taxon>Gammaproteobacteria</taxon>
        <taxon>Pseudomonadales</taxon>
        <taxon>Marinobacteraceae</taxon>
        <taxon>Marinobacter</taxon>
    </lineage>
</organism>
<evidence type="ECO:0000313" key="4">
    <source>
        <dbReference type="Proteomes" id="UP001267407"/>
    </source>
</evidence>
<reference evidence="3" key="1">
    <citation type="submission" date="2023-09" db="EMBL/GenBank/DDBJ databases">
        <title>Marinobacter sediminicola sp. nov. and Marinobacter maritimum sp. nov., isolated from marine sediment.</title>
        <authorList>
            <person name="An J."/>
        </authorList>
    </citation>
    <scope>NUCLEOTIDE SEQUENCE</scope>
    <source>
        <strain evidence="3">F60267</strain>
    </source>
</reference>
<dbReference type="InterPro" id="IPR041698">
    <property type="entry name" value="Methyltransf_25"/>
</dbReference>
<keyword evidence="3" id="KW-0489">Methyltransferase</keyword>
<dbReference type="Proteomes" id="UP001267407">
    <property type="component" value="Unassembled WGS sequence"/>
</dbReference>
<evidence type="ECO:0000259" key="1">
    <source>
        <dbReference type="Pfam" id="PF13649"/>
    </source>
</evidence>
<keyword evidence="4" id="KW-1185">Reference proteome</keyword>
<gene>
    <name evidence="3" type="ORF">RKA07_10605</name>
</gene>
<dbReference type="Gene3D" id="3.40.50.150">
    <property type="entry name" value="Vaccinia Virus protein VP39"/>
    <property type="match status" value="1"/>
</dbReference>
<sequence length="280" mass="30769">MTITPFEALACPIDGSVLQLKGRSWQCDAGHSFDIARQGYVHLLPVQNKRSKDPGDNKEMVAARKRFLAAGFYEPIAEAVFQAVFHETHCEAAMACMDAGCGEGYYMRYLAEKMPDAARLAMLGLDISKWAILSAAKQDKTPAWVVGSNANLPVLPETLDCILCLFGFPVYREFARVLRPGGEIVQVDAGPDHLIELRNIIYPELKEPRQPPSDAPEGFTAVDTSAVRFSLTLPDKQSVSDLLAMTPHLYRAGAEGLARVAELESLTVTVEATVKRFKKN</sequence>
<keyword evidence="3" id="KW-0808">Transferase</keyword>
<feature type="domain" description="Methyltransferase" evidence="1">
    <location>
        <begin position="97"/>
        <end position="182"/>
    </location>
</feature>